<dbReference type="InterPro" id="IPR035906">
    <property type="entry name" value="MetI-like_sf"/>
</dbReference>
<dbReference type="RefSeq" id="WP_190914595.1">
    <property type="nucleotide sequence ID" value="NZ_JACXIZ010000008.1"/>
</dbReference>
<dbReference type="InterPro" id="IPR000515">
    <property type="entry name" value="MetI-like"/>
</dbReference>
<organism evidence="9 10">
    <name type="scientific">Paenibacillus sabuli</name>
    <dbReference type="NCBI Taxonomy" id="2772509"/>
    <lineage>
        <taxon>Bacteria</taxon>
        <taxon>Bacillati</taxon>
        <taxon>Bacillota</taxon>
        <taxon>Bacilli</taxon>
        <taxon>Bacillales</taxon>
        <taxon>Paenibacillaceae</taxon>
        <taxon>Paenibacillus</taxon>
    </lineage>
</organism>
<dbReference type="GO" id="GO:0005886">
    <property type="term" value="C:plasma membrane"/>
    <property type="evidence" value="ECO:0007669"/>
    <property type="project" value="UniProtKB-SubCell"/>
</dbReference>
<comment type="similarity">
    <text evidence="7">Belongs to the binding-protein-dependent transport system permease family.</text>
</comment>
<feature type="transmembrane region" description="Helical" evidence="7">
    <location>
        <begin position="88"/>
        <end position="109"/>
    </location>
</feature>
<dbReference type="PANTHER" id="PTHR43744">
    <property type="entry name" value="ABC TRANSPORTER PERMEASE PROTEIN MG189-RELATED-RELATED"/>
    <property type="match status" value="1"/>
</dbReference>
<evidence type="ECO:0000256" key="3">
    <source>
        <dbReference type="ARBA" id="ARBA00022475"/>
    </source>
</evidence>
<reference evidence="9" key="1">
    <citation type="submission" date="2020-09" db="EMBL/GenBank/DDBJ databases">
        <title>A novel bacterium of genus Paenibacillus, isolated from South China Sea.</title>
        <authorList>
            <person name="Huang H."/>
            <person name="Mo K."/>
            <person name="Hu Y."/>
        </authorList>
    </citation>
    <scope>NUCLEOTIDE SEQUENCE</scope>
    <source>
        <strain evidence="9">IB182496</strain>
    </source>
</reference>
<evidence type="ECO:0000256" key="6">
    <source>
        <dbReference type="ARBA" id="ARBA00023136"/>
    </source>
</evidence>
<dbReference type="SUPFAM" id="SSF161098">
    <property type="entry name" value="MetI-like"/>
    <property type="match status" value="1"/>
</dbReference>
<keyword evidence="2 7" id="KW-0813">Transport</keyword>
<evidence type="ECO:0000313" key="10">
    <source>
        <dbReference type="Proteomes" id="UP000621560"/>
    </source>
</evidence>
<feature type="domain" description="ABC transmembrane type-1" evidence="8">
    <location>
        <begin position="84"/>
        <end position="282"/>
    </location>
</feature>
<protein>
    <submittedName>
        <fullName evidence="9">Carbohydrate ABC transporter permease</fullName>
    </submittedName>
</protein>
<evidence type="ECO:0000256" key="4">
    <source>
        <dbReference type="ARBA" id="ARBA00022692"/>
    </source>
</evidence>
<keyword evidence="10" id="KW-1185">Reference proteome</keyword>
<dbReference type="PROSITE" id="PS50928">
    <property type="entry name" value="ABC_TM1"/>
    <property type="match status" value="1"/>
</dbReference>
<evidence type="ECO:0000259" key="8">
    <source>
        <dbReference type="PROSITE" id="PS50928"/>
    </source>
</evidence>
<gene>
    <name evidence="9" type="ORF">IDH44_03080</name>
</gene>
<proteinExistence type="inferred from homology"/>
<feature type="transmembrane region" description="Helical" evidence="7">
    <location>
        <begin position="193"/>
        <end position="215"/>
    </location>
</feature>
<dbReference type="AlphaFoldDB" id="A0A927BRD9"/>
<evidence type="ECO:0000256" key="2">
    <source>
        <dbReference type="ARBA" id="ARBA00022448"/>
    </source>
</evidence>
<keyword evidence="5 7" id="KW-1133">Transmembrane helix</keyword>
<feature type="transmembrane region" description="Helical" evidence="7">
    <location>
        <begin position="118"/>
        <end position="138"/>
    </location>
</feature>
<evidence type="ECO:0000256" key="7">
    <source>
        <dbReference type="RuleBase" id="RU363032"/>
    </source>
</evidence>
<evidence type="ECO:0000256" key="5">
    <source>
        <dbReference type="ARBA" id="ARBA00022989"/>
    </source>
</evidence>
<sequence length="304" mass="33873">MKATSLKRNHKLYSGLDDRIFDLTVKIILLILGVMALYPLWFVLIASVSNPSDIFRGRVFLLPSGLNTEAYEKLLHTPKVWTGYLNSIIYTSVGTFINLAVTLPAAFALSRKALPGRAVFSVFFIFTMVFSGGLIPSFMLVRSLNMVDTMWALVIPGAVSAFNLLIAKSFFEGGIPESIYEAAIVDGASKFQFFFRFALPLSKAMIAVILLYYALGHWNDYFTPLIYIRTPDLQPLTIVIAQMAATLDTTLLEVMPSEEAYQLLMENSLMKYAVVFVGALPMIILYPFLQRYLIQGVMLGAVKG</sequence>
<keyword evidence="6 7" id="KW-0472">Membrane</keyword>
<dbReference type="PANTHER" id="PTHR43744:SF9">
    <property type="entry name" value="POLYGALACTURONAN_RHAMNOGALACTURONAN TRANSPORT SYSTEM PERMEASE PROTEIN YTCP"/>
    <property type="match status" value="1"/>
</dbReference>
<comment type="caution">
    <text evidence="9">The sequence shown here is derived from an EMBL/GenBank/DDBJ whole genome shotgun (WGS) entry which is preliminary data.</text>
</comment>
<name>A0A927BRD9_9BACL</name>
<dbReference type="CDD" id="cd06261">
    <property type="entry name" value="TM_PBP2"/>
    <property type="match status" value="1"/>
</dbReference>
<dbReference type="GO" id="GO:0055085">
    <property type="term" value="P:transmembrane transport"/>
    <property type="evidence" value="ECO:0007669"/>
    <property type="project" value="InterPro"/>
</dbReference>
<dbReference type="Proteomes" id="UP000621560">
    <property type="component" value="Unassembled WGS sequence"/>
</dbReference>
<dbReference type="Gene3D" id="1.10.3720.10">
    <property type="entry name" value="MetI-like"/>
    <property type="match status" value="1"/>
</dbReference>
<feature type="transmembrane region" description="Helical" evidence="7">
    <location>
        <begin position="20"/>
        <end position="41"/>
    </location>
</feature>
<keyword evidence="4 7" id="KW-0812">Transmembrane</keyword>
<dbReference type="Pfam" id="PF00528">
    <property type="entry name" value="BPD_transp_1"/>
    <property type="match status" value="1"/>
</dbReference>
<dbReference type="EMBL" id="JACXIZ010000008">
    <property type="protein sequence ID" value="MBD2844159.1"/>
    <property type="molecule type" value="Genomic_DNA"/>
</dbReference>
<evidence type="ECO:0000313" key="9">
    <source>
        <dbReference type="EMBL" id="MBD2844159.1"/>
    </source>
</evidence>
<evidence type="ECO:0000256" key="1">
    <source>
        <dbReference type="ARBA" id="ARBA00004651"/>
    </source>
</evidence>
<accession>A0A927BRD9</accession>
<feature type="transmembrane region" description="Helical" evidence="7">
    <location>
        <begin position="150"/>
        <end position="171"/>
    </location>
</feature>
<feature type="transmembrane region" description="Helical" evidence="7">
    <location>
        <begin position="269"/>
        <end position="289"/>
    </location>
</feature>
<comment type="subcellular location">
    <subcellularLocation>
        <location evidence="1 7">Cell membrane</location>
        <topology evidence="1 7">Multi-pass membrane protein</topology>
    </subcellularLocation>
</comment>
<keyword evidence="3" id="KW-1003">Cell membrane</keyword>